<dbReference type="PANTHER" id="PTHR10443">
    <property type="entry name" value="MICROSOMAL DIPEPTIDASE"/>
    <property type="match status" value="1"/>
</dbReference>
<evidence type="ECO:0000313" key="1">
    <source>
        <dbReference type="EMBL" id="GGJ91030.1"/>
    </source>
</evidence>
<dbReference type="Pfam" id="PF01244">
    <property type="entry name" value="Peptidase_M19"/>
    <property type="match status" value="1"/>
</dbReference>
<dbReference type="EMBL" id="BMQB01000004">
    <property type="protein sequence ID" value="GGJ91030.1"/>
    <property type="molecule type" value="Genomic_DNA"/>
</dbReference>
<dbReference type="InterPro" id="IPR032466">
    <property type="entry name" value="Metal_Hydrolase"/>
</dbReference>
<proteinExistence type="predicted"/>
<dbReference type="Gene3D" id="3.20.20.140">
    <property type="entry name" value="Metal-dependent hydrolases"/>
    <property type="match status" value="1"/>
</dbReference>
<dbReference type="GO" id="GO:0070573">
    <property type="term" value="F:metallodipeptidase activity"/>
    <property type="evidence" value="ECO:0007669"/>
    <property type="project" value="InterPro"/>
</dbReference>
<dbReference type="PANTHER" id="PTHR10443:SF12">
    <property type="entry name" value="DIPEPTIDASE"/>
    <property type="match status" value="1"/>
</dbReference>
<organism evidence="1 2">
    <name type="scientific">Pilimelia anulata</name>
    <dbReference type="NCBI Taxonomy" id="53371"/>
    <lineage>
        <taxon>Bacteria</taxon>
        <taxon>Bacillati</taxon>
        <taxon>Actinomycetota</taxon>
        <taxon>Actinomycetes</taxon>
        <taxon>Micromonosporales</taxon>
        <taxon>Micromonosporaceae</taxon>
        <taxon>Pilimelia</taxon>
    </lineage>
</organism>
<reference evidence="1" key="1">
    <citation type="journal article" date="2014" name="Int. J. Syst. Evol. Microbiol.">
        <title>Complete genome sequence of Corynebacterium casei LMG S-19264T (=DSM 44701T), isolated from a smear-ripened cheese.</title>
        <authorList>
            <consortium name="US DOE Joint Genome Institute (JGI-PGF)"/>
            <person name="Walter F."/>
            <person name="Albersmeier A."/>
            <person name="Kalinowski J."/>
            <person name="Ruckert C."/>
        </authorList>
    </citation>
    <scope>NUCLEOTIDE SEQUENCE</scope>
    <source>
        <strain evidence="1">JCM 3090</strain>
    </source>
</reference>
<dbReference type="PROSITE" id="PS51365">
    <property type="entry name" value="RENAL_DIPEPTIDASE_2"/>
    <property type="match status" value="1"/>
</dbReference>
<gene>
    <name evidence="1" type="ORF">GCM10010123_21120</name>
</gene>
<dbReference type="GO" id="GO:0006508">
    <property type="term" value="P:proteolysis"/>
    <property type="evidence" value="ECO:0007669"/>
    <property type="project" value="InterPro"/>
</dbReference>
<dbReference type="SUPFAM" id="SSF51556">
    <property type="entry name" value="Metallo-dependent hydrolases"/>
    <property type="match status" value="1"/>
</dbReference>
<keyword evidence="2" id="KW-1185">Reference proteome</keyword>
<dbReference type="Proteomes" id="UP000649739">
    <property type="component" value="Unassembled WGS sequence"/>
</dbReference>
<dbReference type="AlphaFoldDB" id="A0A8J3B672"/>
<evidence type="ECO:0000313" key="2">
    <source>
        <dbReference type="Proteomes" id="UP000649739"/>
    </source>
</evidence>
<name>A0A8J3B672_9ACTN</name>
<dbReference type="InterPro" id="IPR008257">
    <property type="entry name" value="Pept_M19"/>
</dbReference>
<comment type="caution">
    <text evidence="1">The sequence shown here is derived from an EMBL/GenBank/DDBJ whole genome shotgun (WGS) entry which is preliminary data.</text>
</comment>
<dbReference type="RefSeq" id="WP_189169924.1">
    <property type="nucleotide sequence ID" value="NZ_BMQB01000004.1"/>
</dbReference>
<dbReference type="CDD" id="cd01301">
    <property type="entry name" value="rDP_like"/>
    <property type="match status" value="1"/>
</dbReference>
<protein>
    <submittedName>
        <fullName evidence="1">Dipeptidase</fullName>
    </submittedName>
</protein>
<sequence>MTSQRITELLATAPILDGHNDLAWEMRVRVGYDLGRLDPAADQRGTGLHTDLPRLAAGGVGAQFWSVYVDAEAPPEQHVTATLEQIDFIHRWVAAHPDRLAPAGTADEVEAARASGRIACLLGAEGGHSIGGSLGALRMLYRLGVRYLTLTHNVNVGWADSATDTPAAGGLTAFGREVVGEMNRLGMLVDLSHTAPATMHAALDASAAPAFFSHSNALARCAHPRNVPDDVLRRVRDTGGVVMATFVPWFLTDECRQWAEGAFAELDALADRYPPGSPELAAARERWRAARAAPPVGPGDVADHLDHLRDVAGVAGVGLGGDFDGTPIVVPGLPDVAAYPALLALLAERGWSDADLAALTRHNALRVLREAEAVSARLRRERDPSVATLAALDGPPAA</sequence>
<reference evidence="1" key="2">
    <citation type="submission" date="2020-09" db="EMBL/GenBank/DDBJ databases">
        <authorList>
            <person name="Sun Q."/>
            <person name="Ohkuma M."/>
        </authorList>
    </citation>
    <scope>NUCLEOTIDE SEQUENCE</scope>
    <source>
        <strain evidence="1">JCM 3090</strain>
    </source>
</reference>
<accession>A0A8J3B672</accession>